<dbReference type="PANTHER" id="PTHR42870:SF1">
    <property type="entry name" value="NON-SPECIFIC LIPID-TRANSFER PROTEIN-LIKE 2"/>
    <property type="match status" value="1"/>
</dbReference>
<dbReference type="Proteomes" id="UP000587211">
    <property type="component" value="Unassembled WGS sequence"/>
</dbReference>
<keyword evidence="4" id="KW-1185">Reference proteome</keyword>
<evidence type="ECO:0000313" key="3">
    <source>
        <dbReference type="EMBL" id="NYI39396.1"/>
    </source>
</evidence>
<comment type="caution">
    <text evidence="2">The sequence shown here is derived from an EMBL/GenBank/DDBJ whole genome shotgun (WGS) entry which is preliminary data.</text>
</comment>
<dbReference type="Gene3D" id="3.40.47.10">
    <property type="match status" value="1"/>
</dbReference>
<organism evidence="2 5">
    <name type="scientific">Aeromicrobium tamlense</name>
    <dbReference type="NCBI Taxonomy" id="375541"/>
    <lineage>
        <taxon>Bacteria</taxon>
        <taxon>Bacillati</taxon>
        <taxon>Actinomycetota</taxon>
        <taxon>Actinomycetes</taxon>
        <taxon>Propionibacteriales</taxon>
        <taxon>Nocardioidaceae</taxon>
        <taxon>Aeromicrobium</taxon>
    </lineage>
</organism>
<dbReference type="SUPFAM" id="SSF53901">
    <property type="entry name" value="Thiolase-like"/>
    <property type="match status" value="2"/>
</dbReference>
<gene>
    <name evidence="3" type="ORF">BJ975_002771</name>
    <name evidence="2" type="ORF">IDH50_06880</name>
</gene>
<evidence type="ECO:0000313" key="4">
    <source>
        <dbReference type="Proteomes" id="UP000587211"/>
    </source>
</evidence>
<reference evidence="3 4" key="1">
    <citation type="submission" date="2020-07" db="EMBL/GenBank/DDBJ databases">
        <title>Sequencing the genomes of 1000 actinobacteria strains.</title>
        <authorList>
            <person name="Klenk H.-P."/>
        </authorList>
    </citation>
    <scope>NUCLEOTIDE SEQUENCE [LARGE SCALE GENOMIC DNA]</scope>
    <source>
        <strain evidence="3 4">DSM 19087</strain>
    </source>
</reference>
<protein>
    <submittedName>
        <fullName evidence="3">Acetyl-CoA acetyltransferase</fullName>
    </submittedName>
    <submittedName>
        <fullName evidence="2">Thiolase</fullName>
    </submittedName>
</protein>
<reference evidence="2" key="2">
    <citation type="submission" date="2020-09" db="EMBL/GenBank/DDBJ databases">
        <title>Novel species in genus Aeromicrobium.</title>
        <authorList>
            <person name="Zhang G."/>
        </authorList>
    </citation>
    <scope>NUCLEOTIDE SEQUENCE</scope>
    <source>
        <strain evidence="2">SSW1-57</strain>
    </source>
</reference>
<evidence type="ECO:0000259" key="1">
    <source>
        <dbReference type="Pfam" id="PF22691"/>
    </source>
</evidence>
<dbReference type="AlphaFoldDB" id="A0A8I0KII2"/>
<dbReference type="GO" id="GO:0016747">
    <property type="term" value="F:acyltransferase activity, transferring groups other than amino-acyl groups"/>
    <property type="evidence" value="ECO:0007669"/>
    <property type="project" value="InterPro"/>
</dbReference>
<feature type="domain" description="Thiolase C-terminal" evidence="1">
    <location>
        <begin position="242"/>
        <end position="384"/>
    </location>
</feature>
<name>A0A8I0KII2_9ACTN</name>
<dbReference type="InterPro" id="IPR016039">
    <property type="entry name" value="Thiolase-like"/>
</dbReference>
<dbReference type="InterPro" id="IPR055140">
    <property type="entry name" value="Thiolase_C_2"/>
</dbReference>
<dbReference type="PIRSF" id="PIRSF000429">
    <property type="entry name" value="Ac-CoA_Ac_transf"/>
    <property type="match status" value="1"/>
</dbReference>
<dbReference type="InterPro" id="IPR002155">
    <property type="entry name" value="Thiolase"/>
</dbReference>
<dbReference type="Pfam" id="PF22691">
    <property type="entry name" value="Thiolase_C_1"/>
    <property type="match status" value="1"/>
</dbReference>
<dbReference type="PANTHER" id="PTHR42870">
    <property type="entry name" value="ACETYL-COA C-ACETYLTRANSFERASE"/>
    <property type="match status" value="1"/>
</dbReference>
<evidence type="ECO:0000313" key="5">
    <source>
        <dbReference type="Proteomes" id="UP000659061"/>
    </source>
</evidence>
<evidence type="ECO:0000313" key="2">
    <source>
        <dbReference type="EMBL" id="MBD1269947.1"/>
    </source>
</evidence>
<dbReference type="Proteomes" id="UP000659061">
    <property type="component" value="Unassembled WGS sequence"/>
</dbReference>
<dbReference type="EMBL" id="JACBZN010000001">
    <property type="protein sequence ID" value="NYI39396.1"/>
    <property type="molecule type" value="Genomic_DNA"/>
</dbReference>
<dbReference type="EMBL" id="JACWMT010000001">
    <property type="protein sequence ID" value="MBD1269947.1"/>
    <property type="molecule type" value="Genomic_DNA"/>
</dbReference>
<dbReference type="RefSeq" id="WP_179426998.1">
    <property type="nucleotide sequence ID" value="NZ_BAAAMP010000002.1"/>
</dbReference>
<dbReference type="CDD" id="cd00829">
    <property type="entry name" value="SCP-x_thiolase"/>
    <property type="match status" value="1"/>
</dbReference>
<proteinExistence type="predicted"/>
<sequence length="389" mass="40146">MSTTEKELRGSTSIVGVAEAGLGEVGPGVSALQIAGEASLAALADAGLKPSDVDAVFCHSAFFTFPATTLSEYLGLTPRYVDTTATGGSSFIAHLRHATAAINSGMAEVALIAYGSNQRSHSGGLATSGANLVPSYENPFGPRMPVSGYALAAARHFHEYGTTREHLAEIAVAARKWAQLNPAAFMRDELTLDEVLSARMVSTPLSVRDCCLVTDGAGAVIVTSTERARDLGKPLVPVLSVAEASRHMNISTTPDLTTTAAKESGARAFELAGLTPADVDVVEVYDAFTINTLLFLEDLGFCAKGEGGEFVSGGAIAPGGRLPVNTNGGGLSYTHPGMYGIFLIIEAVRQLRGEAGDRQVADAHVGLVHGNGGVLSSQVTALLGDATTL</sequence>
<dbReference type="NCBIfam" id="NF004811">
    <property type="entry name" value="PRK06158.1"/>
    <property type="match status" value="1"/>
</dbReference>
<accession>A0A8I0KII2</accession>